<dbReference type="GO" id="GO:0005654">
    <property type="term" value="C:nucleoplasm"/>
    <property type="evidence" value="ECO:0007669"/>
    <property type="project" value="TreeGrafter"/>
</dbReference>
<feature type="compositionally biased region" description="Acidic residues" evidence="7">
    <location>
        <begin position="123"/>
        <end position="144"/>
    </location>
</feature>
<evidence type="ECO:0000256" key="6">
    <source>
        <dbReference type="PROSITE-ProRule" id="PRU00339"/>
    </source>
</evidence>
<dbReference type="InterPro" id="IPR019544">
    <property type="entry name" value="Tetratricopeptide_SHNi-TPR_dom"/>
</dbReference>
<dbReference type="AlphaFoldDB" id="A0A8H6SZF6"/>
<keyword evidence="10" id="KW-1185">Reference proteome</keyword>
<dbReference type="InterPro" id="IPR019734">
    <property type="entry name" value="TPR_rpt"/>
</dbReference>
<organism evidence="9 10">
    <name type="scientific">Mycena chlorophos</name>
    <name type="common">Agaric fungus</name>
    <name type="synonym">Agaricus chlorophos</name>
    <dbReference type="NCBI Taxonomy" id="658473"/>
    <lineage>
        <taxon>Eukaryota</taxon>
        <taxon>Fungi</taxon>
        <taxon>Dikarya</taxon>
        <taxon>Basidiomycota</taxon>
        <taxon>Agaricomycotina</taxon>
        <taxon>Agaricomycetes</taxon>
        <taxon>Agaricomycetidae</taxon>
        <taxon>Agaricales</taxon>
        <taxon>Marasmiineae</taxon>
        <taxon>Mycenaceae</taxon>
        <taxon>Mycena</taxon>
    </lineage>
</organism>
<dbReference type="GO" id="GO:0006335">
    <property type="term" value="P:DNA replication-dependent chromatin assembly"/>
    <property type="evidence" value="ECO:0007669"/>
    <property type="project" value="TreeGrafter"/>
</dbReference>
<protein>
    <submittedName>
        <fullName evidence="9">SHNi-TPR domain-containing protein</fullName>
    </submittedName>
</protein>
<comment type="subcellular location">
    <subcellularLocation>
        <location evidence="1">Nucleus</location>
    </subcellularLocation>
</comment>
<evidence type="ECO:0000256" key="5">
    <source>
        <dbReference type="ARBA" id="ARBA00023242"/>
    </source>
</evidence>
<keyword evidence="5" id="KW-0539">Nucleus</keyword>
<dbReference type="GO" id="GO:0034080">
    <property type="term" value="P:CENP-A containing chromatin assembly"/>
    <property type="evidence" value="ECO:0007669"/>
    <property type="project" value="TreeGrafter"/>
</dbReference>
<dbReference type="Proteomes" id="UP000613580">
    <property type="component" value="Unassembled WGS sequence"/>
</dbReference>
<feature type="domain" description="Tetratricopeptide SHNi-TPR" evidence="8">
    <location>
        <begin position="178"/>
        <end position="214"/>
    </location>
</feature>
<dbReference type="GO" id="GO:0042393">
    <property type="term" value="F:histone binding"/>
    <property type="evidence" value="ECO:0007669"/>
    <property type="project" value="TreeGrafter"/>
</dbReference>
<dbReference type="OrthoDB" id="5587616at2759"/>
<accession>A0A8H6SZF6</accession>
<proteinExistence type="inferred from homology"/>
<sequence>MSTEAATPTMDLPTTIEHARRAFALRKYEQAVEHYATALEMMTKEHGDDSDAPEMADLYFHYGRALLENAISQSGVLGKDQPEQDDEGEDAKATGSSNGPILSFSGDADDDAVDLFKAANDAVDAENDEDGAEGGDGDDDEPEDDFNAAWEVFELARQIYAKQNEQKPDDPELQMKLAETYLLLGDVSLETEKFDQAITDYEAGLALKSLLLPQSSRQLAEAHYKLCIVLDLTSGRLADAICQAELALESIEARLALLRNPQSASSTSPDPKGKGKAKQVAADASLAGMTPAQMEAEMKELEGLKEDLAVKIDELKTRPDEPIGNASALAAQALDKELNASSGAAAAATTAPTVNDLTMAVKKKKKAVAEAPASPPGKRKADEVVEAERSKKARVEEA</sequence>
<dbReference type="Pfam" id="PF10516">
    <property type="entry name" value="SHNi-TPR"/>
    <property type="match status" value="1"/>
</dbReference>
<evidence type="ECO:0000313" key="9">
    <source>
        <dbReference type="EMBL" id="KAF7308241.1"/>
    </source>
</evidence>
<dbReference type="SUPFAM" id="SSF48452">
    <property type="entry name" value="TPR-like"/>
    <property type="match status" value="1"/>
</dbReference>
<keyword evidence="4 6" id="KW-0802">TPR repeat</keyword>
<evidence type="ECO:0000259" key="8">
    <source>
        <dbReference type="Pfam" id="PF10516"/>
    </source>
</evidence>
<evidence type="ECO:0000313" key="10">
    <source>
        <dbReference type="Proteomes" id="UP000613580"/>
    </source>
</evidence>
<comment type="caution">
    <text evidence="9">The sequence shown here is derived from an EMBL/GenBank/DDBJ whole genome shotgun (WGS) entry which is preliminary data.</text>
</comment>
<evidence type="ECO:0000256" key="4">
    <source>
        <dbReference type="ARBA" id="ARBA00022803"/>
    </source>
</evidence>
<feature type="repeat" description="TPR" evidence="6">
    <location>
        <begin position="178"/>
        <end position="211"/>
    </location>
</feature>
<evidence type="ECO:0000256" key="2">
    <source>
        <dbReference type="ARBA" id="ARBA00008402"/>
    </source>
</evidence>
<evidence type="ECO:0000256" key="3">
    <source>
        <dbReference type="ARBA" id="ARBA00022737"/>
    </source>
</evidence>
<dbReference type="PANTHER" id="PTHR15081:SF1">
    <property type="entry name" value="NUCLEAR AUTOANTIGENIC SPERM PROTEIN"/>
    <property type="match status" value="1"/>
</dbReference>
<feature type="region of interest" description="Disordered" evidence="7">
    <location>
        <begin position="121"/>
        <end position="144"/>
    </location>
</feature>
<dbReference type="InterPro" id="IPR051730">
    <property type="entry name" value="NASP-like"/>
</dbReference>
<feature type="compositionally biased region" description="Basic and acidic residues" evidence="7">
    <location>
        <begin position="379"/>
        <end position="398"/>
    </location>
</feature>
<gene>
    <name evidence="9" type="ORF">HMN09_00672000</name>
</gene>
<dbReference type="Gene3D" id="1.25.40.10">
    <property type="entry name" value="Tetratricopeptide repeat domain"/>
    <property type="match status" value="1"/>
</dbReference>
<dbReference type="PROSITE" id="PS50005">
    <property type="entry name" value="TPR"/>
    <property type="match status" value="1"/>
</dbReference>
<evidence type="ECO:0000256" key="1">
    <source>
        <dbReference type="ARBA" id="ARBA00004123"/>
    </source>
</evidence>
<name>A0A8H6SZF6_MYCCL</name>
<dbReference type="EMBL" id="JACAZE010000008">
    <property type="protein sequence ID" value="KAF7308241.1"/>
    <property type="molecule type" value="Genomic_DNA"/>
</dbReference>
<dbReference type="InterPro" id="IPR011990">
    <property type="entry name" value="TPR-like_helical_dom_sf"/>
</dbReference>
<keyword evidence="3" id="KW-0677">Repeat</keyword>
<comment type="similarity">
    <text evidence="2">Belongs to the NASP family.</text>
</comment>
<reference evidence="9" key="1">
    <citation type="submission" date="2020-05" db="EMBL/GenBank/DDBJ databases">
        <title>Mycena genomes resolve the evolution of fungal bioluminescence.</title>
        <authorList>
            <person name="Tsai I.J."/>
        </authorList>
    </citation>
    <scope>NUCLEOTIDE SEQUENCE</scope>
    <source>
        <strain evidence="9">110903Hualien_Pintung</strain>
    </source>
</reference>
<dbReference type="PANTHER" id="PTHR15081">
    <property type="entry name" value="NUCLEAR AUTOANTIGENIC SPERM PROTEIN NASP -RELATED"/>
    <property type="match status" value="1"/>
</dbReference>
<evidence type="ECO:0000256" key="7">
    <source>
        <dbReference type="SAM" id="MobiDB-lite"/>
    </source>
</evidence>
<feature type="region of interest" description="Disordered" evidence="7">
    <location>
        <begin position="262"/>
        <end position="284"/>
    </location>
</feature>
<feature type="region of interest" description="Disordered" evidence="7">
    <location>
        <begin position="77"/>
        <end position="104"/>
    </location>
</feature>
<feature type="region of interest" description="Disordered" evidence="7">
    <location>
        <begin position="364"/>
        <end position="398"/>
    </location>
</feature>